<protein>
    <recommendedName>
        <fullName evidence="3">Tetratricopeptide repeat protein</fullName>
    </recommendedName>
</protein>
<accession>A0AAD9IJK9</accession>
<dbReference type="InterPro" id="IPR011990">
    <property type="entry name" value="TPR-like_helical_dom_sf"/>
</dbReference>
<dbReference type="Gene3D" id="1.25.40.10">
    <property type="entry name" value="Tetratricopeptide repeat domain"/>
    <property type="match status" value="1"/>
</dbReference>
<sequence length="132" mass="14248">MAQGDLDGATALLDAARSLLAEDARPPEVEQAALYLDLYREARELGALGAADDAAEAMASKDPERLHKLALQLFAERKHKQALDAALASVRADRQWNDRAAQKLLLASFKALGADNPSVRGARARLTNILFV</sequence>
<proteinExistence type="predicted"/>
<evidence type="ECO:0000313" key="1">
    <source>
        <dbReference type="EMBL" id="KAK2079626.1"/>
    </source>
</evidence>
<gene>
    <name evidence="1" type="ORF">QBZ16_002021</name>
</gene>
<organism evidence="1 2">
    <name type="scientific">Prototheca wickerhamii</name>
    <dbReference type="NCBI Taxonomy" id="3111"/>
    <lineage>
        <taxon>Eukaryota</taxon>
        <taxon>Viridiplantae</taxon>
        <taxon>Chlorophyta</taxon>
        <taxon>core chlorophytes</taxon>
        <taxon>Trebouxiophyceae</taxon>
        <taxon>Chlorellales</taxon>
        <taxon>Chlorellaceae</taxon>
        <taxon>Prototheca</taxon>
    </lineage>
</organism>
<evidence type="ECO:0000313" key="2">
    <source>
        <dbReference type="Proteomes" id="UP001255856"/>
    </source>
</evidence>
<keyword evidence="2" id="KW-1185">Reference proteome</keyword>
<dbReference type="AlphaFoldDB" id="A0AAD9IJK9"/>
<evidence type="ECO:0008006" key="3">
    <source>
        <dbReference type="Google" id="ProtNLM"/>
    </source>
</evidence>
<dbReference type="Proteomes" id="UP001255856">
    <property type="component" value="Unassembled WGS sequence"/>
</dbReference>
<reference evidence="1" key="1">
    <citation type="submission" date="2021-01" db="EMBL/GenBank/DDBJ databases">
        <authorList>
            <person name="Eckstrom K.M.E."/>
        </authorList>
    </citation>
    <scope>NUCLEOTIDE SEQUENCE</scope>
    <source>
        <strain evidence="1">UVCC 0001</strain>
    </source>
</reference>
<comment type="caution">
    <text evidence="1">The sequence shown here is derived from an EMBL/GenBank/DDBJ whole genome shotgun (WGS) entry which is preliminary data.</text>
</comment>
<dbReference type="EMBL" id="JASFZW010000002">
    <property type="protein sequence ID" value="KAK2079626.1"/>
    <property type="molecule type" value="Genomic_DNA"/>
</dbReference>
<name>A0AAD9IJK9_PROWI</name>
<dbReference type="Pfam" id="PF14561">
    <property type="entry name" value="TPR_20"/>
    <property type="match status" value="1"/>
</dbReference>